<dbReference type="Pfam" id="PF00241">
    <property type="entry name" value="Cofilin_ADF"/>
    <property type="match status" value="1"/>
</dbReference>
<evidence type="ECO:0000313" key="4">
    <source>
        <dbReference type="EMBL" id="SFF75948.1"/>
    </source>
</evidence>
<dbReference type="InterPro" id="IPR017904">
    <property type="entry name" value="ADF/Cofilin"/>
</dbReference>
<dbReference type="InterPro" id="IPR002108">
    <property type="entry name" value="ADF-H"/>
</dbReference>
<evidence type="ECO:0000313" key="5">
    <source>
        <dbReference type="Proteomes" id="UP000181942"/>
    </source>
</evidence>
<dbReference type="PROSITE" id="PS51263">
    <property type="entry name" value="ADF_H"/>
    <property type="match status" value="1"/>
</dbReference>
<evidence type="ECO:0000259" key="3">
    <source>
        <dbReference type="PROSITE" id="PS51263"/>
    </source>
</evidence>
<dbReference type="Proteomes" id="UP000181942">
    <property type="component" value="Unassembled WGS sequence"/>
</dbReference>
<keyword evidence="2" id="KW-0009">Actin-binding</keyword>
<dbReference type="OrthoDB" id="4239449at2"/>
<dbReference type="CDD" id="cd11286">
    <property type="entry name" value="ADF_cofilin_like"/>
    <property type="match status" value="1"/>
</dbReference>
<dbReference type="GO" id="GO:0003779">
    <property type="term" value="F:actin binding"/>
    <property type="evidence" value="ECO:0007669"/>
    <property type="project" value="UniProtKB-KW"/>
</dbReference>
<dbReference type="SMART" id="SM00102">
    <property type="entry name" value="ADF"/>
    <property type="match status" value="1"/>
</dbReference>
<dbReference type="Gene3D" id="3.40.20.10">
    <property type="entry name" value="Severin"/>
    <property type="match status" value="1"/>
</dbReference>
<dbReference type="EMBL" id="FONR01000011">
    <property type="protein sequence ID" value="SFF75948.1"/>
    <property type="molecule type" value="Genomic_DNA"/>
</dbReference>
<organism evidence="4 5">
    <name type="scientific">Streptomyces mirabilis</name>
    <dbReference type="NCBI Taxonomy" id="68239"/>
    <lineage>
        <taxon>Bacteria</taxon>
        <taxon>Bacillati</taxon>
        <taxon>Actinomycetota</taxon>
        <taxon>Actinomycetes</taxon>
        <taxon>Kitasatosporales</taxon>
        <taxon>Streptomycetaceae</taxon>
        <taxon>Streptomyces</taxon>
    </lineage>
</organism>
<protein>
    <submittedName>
        <fullName evidence="4">Cofilin</fullName>
    </submittedName>
</protein>
<dbReference type="GO" id="GO:0030042">
    <property type="term" value="P:actin filament depolymerization"/>
    <property type="evidence" value="ECO:0007669"/>
    <property type="project" value="InterPro"/>
</dbReference>
<dbReference type="GO" id="GO:0015629">
    <property type="term" value="C:actin cytoskeleton"/>
    <property type="evidence" value="ECO:0007669"/>
    <property type="project" value="InterPro"/>
</dbReference>
<dbReference type="AlphaFoldDB" id="A0A1I2LBP0"/>
<dbReference type="InterPro" id="IPR029006">
    <property type="entry name" value="ADF-H/Gelsolin-like_dom_sf"/>
</dbReference>
<reference evidence="4 5" key="1">
    <citation type="submission" date="2016-10" db="EMBL/GenBank/DDBJ databases">
        <authorList>
            <person name="de Groot N.N."/>
        </authorList>
    </citation>
    <scope>NUCLEOTIDE SEQUENCE [LARGE SCALE GENOMIC DNA]</scope>
    <source>
        <strain evidence="4 5">OK461</strain>
    </source>
</reference>
<name>A0A1I2LBP0_9ACTN</name>
<comment type="similarity">
    <text evidence="1">Belongs to the actin-binding proteins ADF family.</text>
</comment>
<evidence type="ECO:0000256" key="1">
    <source>
        <dbReference type="ARBA" id="ARBA00006844"/>
    </source>
</evidence>
<proteinExistence type="inferred from homology"/>
<feature type="domain" description="ADF-H" evidence="3">
    <location>
        <begin position="4"/>
        <end position="134"/>
    </location>
</feature>
<dbReference type="PANTHER" id="PTHR11913">
    <property type="entry name" value="COFILIN-RELATED"/>
    <property type="match status" value="1"/>
</dbReference>
<dbReference type="RefSeq" id="WP_075030147.1">
    <property type="nucleotide sequence ID" value="NZ_FONR01000011.1"/>
</dbReference>
<accession>A0A1I2LBP0</accession>
<evidence type="ECO:0000256" key="2">
    <source>
        <dbReference type="ARBA" id="ARBA00023203"/>
    </source>
</evidence>
<dbReference type="SUPFAM" id="SSF55753">
    <property type="entry name" value="Actin depolymerizing proteins"/>
    <property type="match status" value="1"/>
</dbReference>
<gene>
    <name evidence="4" type="ORF">SAMN02787118_111346</name>
</gene>
<sequence length="134" mass="14758">MSGGIPVDDSCISAFQELKSRRDINTVIYRLSDNLETVIPDAKGNLTHDELLKALPADEPRYVVHDLLFATADGTRQEKIVLISWCPPGTNAEERIAHFSGYGTLRNLLDGVQAHVQATDLSDMEYKALVSQAC</sequence>